<dbReference type="AlphaFoldDB" id="A0A0G0MEU7"/>
<sequence>MDIDQLASLVEQGMSQRQIARETGYSQTNIKYWLNKFGLQTIHPNGQQKTINQCRFCGVYVTRRKICWTCQCTLKRMTNKIRAVRYKGGECVVCGWKGNDEQVAGFEFHHTGNDKEFQVSDYWHYGWNKVKPELDKCKMLCSICHRILHNKLITSKMAKEAAIKADAAIAEENRNQ</sequence>
<organism evidence="1 2">
    <name type="scientific">Candidatus Woesebacteria bacterium GW2011_GWB1_39_12</name>
    <dbReference type="NCBI Taxonomy" id="1618574"/>
    <lineage>
        <taxon>Bacteria</taxon>
        <taxon>Candidatus Woeseibacteriota</taxon>
    </lineage>
</organism>
<proteinExistence type="predicted"/>
<name>A0A0G0MEU7_9BACT</name>
<keyword evidence="1" id="KW-0255">Endonuclease</keyword>
<accession>A0A0G0MEU7</accession>
<comment type="caution">
    <text evidence="1">The sequence shown here is derived from an EMBL/GenBank/DDBJ whole genome shotgun (WGS) entry which is preliminary data.</text>
</comment>
<reference evidence="1 2" key="1">
    <citation type="journal article" date="2015" name="Nature">
        <title>rRNA introns, odd ribosomes, and small enigmatic genomes across a large radiation of phyla.</title>
        <authorList>
            <person name="Brown C.T."/>
            <person name="Hug L.A."/>
            <person name="Thomas B.C."/>
            <person name="Sharon I."/>
            <person name="Castelle C.J."/>
            <person name="Singh A."/>
            <person name="Wilkins M.J."/>
            <person name="Williams K.H."/>
            <person name="Banfield J.F."/>
        </authorList>
    </citation>
    <scope>NUCLEOTIDE SEQUENCE [LARGE SCALE GENOMIC DNA]</scope>
</reference>
<dbReference type="Proteomes" id="UP000033881">
    <property type="component" value="Unassembled WGS sequence"/>
</dbReference>
<evidence type="ECO:0000313" key="1">
    <source>
        <dbReference type="EMBL" id="KKQ98865.1"/>
    </source>
</evidence>
<dbReference type="Gene3D" id="1.10.10.60">
    <property type="entry name" value="Homeodomain-like"/>
    <property type="match status" value="1"/>
</dbReference>
<evidence type="ECO:0000313" key="2">
    <source>
        <dbReference type="Proteomes" id="UP000033881"/>
    </source>
</evidence>
<keyword evidence="1" id="KW-0540">Nuclease</keyword>
<keyword evidence="1" id="KW-0378">Hydrolase</keyword>
<dbReference type="EMBL" id="LBWB01000033">
    <property type="protein sequence ID" value="KKQ98865.1"/>
    <property type="molecule type" value="Genomic_DNA"/>
</dbReference>
<dbReference type="STRING" id="1618574.UT24_C0033G0020"/>
<dbReference type="GO" id="GO:0004519">
    <property type="term" value="F:endonuclease activity"/>
    <property type="evidence" value="ECO:0007669"/>
    <property type="project" value="UniProtKB-KW"/>
</dbReference>
<protein>
    <submittedName>
        <fullName evidence="1">HNH endonuclease</fullName>
    </submittedName>
</protein>
<gene>
    <name evidence="1" type="ORF">UT24_C0033G0020</name>
</gene>